<feature type="compositionally biased region" description="Basic and acidic residues" evidence="1">
    <location>
        <begin position="51"/>
        <end position="61"/>
    </location>
</feature>
<evidence type="ECO:0000313" key="2">
    <source>
        <dbReference type="EMBL" id="KHJ33725.1"/>
    </source>
</evidence>
<dbReference type="STRING" id="52586.A0A0B1P8R4"/>
<gene>
    <name evidence="2" type="ORF">EV44_g3127</name>
</gene>
<dbReference type="AlphaFoldDB" id="A0A0B1P8R4"/>
<keyword evidence="3" id="KW-1185">Reference proteome</keyword>
<protein>
    <submittedName>
        <fullName evidence="2">Uncharacterized protein</fullName>
    </submittedName>
</protein>
<proteinExistence type="predicted"/>
<feature type="region of interest" description="Disordered" evidence="1">
    <location>
        <begin position="18"/>
        <end position="103"/>
    </location>
</feature>
<comment type="caution">
    <text evidence="2">The sequence shown here is derived from an EMBL/GenBank/DDBJ whole genome shotgun (WGS) entry which is preliminary data.</text>
</comment>
<dbReference type="HOGENOM" id="CLU_617053_0_0_1"/>
<evidence type="ECO:0000313" key="3">
    <source>
        <dbReference type="Proteomes" id="UP000030854"/>
    </source>
</evidence>
<accession>A0A0B1P8R4</accession>
<dbReference type="EMBL" id="JNVN01001269">
    <property type="protein sequence ID" value="KHJ33725.1"/>
    <property type="molecule type" value="Genomic_DNA"/>
</dbReference>
<dbReference type="Proteomes" id="UP000030854">
    <property type="component" value="Unassembled WGS sequence"/>
</dbReference>
<evidence type="ECO:0000256" key="1">
    <source>
        <dbReference type="SAM" id="MobiDB-lite"/>
    </source>
</evidence>
<name>A0A0B1P8R4_UNCNE</name>
<reference evidence="2 3" key="1">
    <citation type="journal article" date="2014" name="BMC Genomics">
        <title>Adaptive genomic structural variation in the grape powdery mildew pathogen, Erysiphe necator.</title>
        <authorList>
            <person name="Jones L."/>
            <person name="Riaz S."/>
            <person name="Morales-Cruz A."/>
            <person name="Amrine K.C."/>
            <person name="McGuire B."/>
            <person name="Gubler W.D."/>
            <person name="Walker M.A."/>
            <person name="Cantu D."/>
        </authorList>
    </citation>
    <scope>NUCLEOTIDE SEQUENCE [LARGE SCALE GENOMIC DNA]</scope>
    <source>
        <strain evidence="3">c</strain>
    </source>
</reference>
<organism evidence="2 3">
    <name type="scientific">Uncinula necator</name>
    <name type="common">Grape powdery mildew</name>
    <dbReference type="NCBI Taxonomy" id="52586"/>
    <lineage>
        <taxon>Eukaryota</taxon>
        <taxon>Fungi</taxon>
        <taxon>Dikarya</taxon>
        <taxon>Ascomycota</taxon>
        <taxon>Pezizomycotina</taxon>
        <taxon>Leotiomycetes</taxon>
        <taxon>Erysiphales</taxon>
        <taxon>Erysiphaceae</taxon>
        <taxon>Erysiphe</taxon>
    </lineage>
</organism>
<sequence length="444" mass="50915">MKSRNDQERSVSELIREIRLTNPYEFEPDSPTIPEKELYIIPDSYQSHQISKSETRSKSDLSPKSLSPVYPPPTLNSSSILTSEPSPRIVSQDSSGSSYDWRHLEGTSDYTTEKDNNYSTRRHSPSSIPIVEYYRYEQNKNSSISNNQHCLPYSIYHLESPSYIKKDINSKISRKPNSISTRSTMNYLNDIISCHESNYDNKSSKPTRTRSTTKNMFGEKGWLGISPDEILNPWNRDPEKSLRLKDKISIMEKLRIKLGEFAEKVDLNSSPNTGIRRESFHNQKVSIGPSEQAEIYMEVELMIVHTANSFLMNNFSRGRMSIDSIKKIVDVWKNKGHPGILEFMYDQATQRDLVALNQHNCCFHGKQAKNNLRITSMLDNWKQIASLMAIRTFCNADIIVFRILFDTELILESLGANSTILLRLQQIRNSALKKLKPNLAMGDG</sequence>
<feature type="compositionally biased region" description="Polar residues" evidence="1">
    <location>
        <begin position="75"/>
        <end position="98"/>
    </location>
</feature>